<dbReference type="AlphaFoldDB" id="A0A7Y3R884"/>
<evidence type="ECO:0000259" key="2">
    <source>
        <dbReference type="Pfam" id="PF13372"/>
    </source>
</evidence>
<keyword evidence="1" id="KW-0732">Signal</keyword>
<feature type="signal peptide" evidence="1">
    <location>
        <begin position="1"/>
        <end position="21"/>
    </location>
</feature>
<name>A0A7Y3R884_9FLAO</name>
<organism evidence="3 4">
    <name type="scientific">Flavobacterium rivulicola</name>
    <dbReference type="NCBI Taxonomy" id="2732161"/>
    <lineage>
        <taxon>Bacteria</taxon>
        <taxon>Pseudomonadati</taxon>
        <taxon>Bacteroidota</taxon>
        <taxon>Flavobacteriia</taxon>
        <taxon>Flavobacteriales</taxon>
        <taxon>Flavobacteriaceae</taxon>
        <taxon>Flavobacterium</taxon>
    </lineage>
</organism>
<evidence type="ECO:0000313" key="4">
    <source>
        <dbReference type="Proteomes" id="UP000536509"/>
    </source>
</evidence>
<feature type="chain" id="PRO_5031390694" evidence="1">
    <location>
        <begin position="22"/>
        <end position="501"/>
    </location>
</feature>
<sequence length="501" mass="58536">MIKYKNLLLLLCFIAHTNMHGQNDSIASTKVNKKENRTSYYIEAGSYGTKRETEPQSYVLNYSEINGDKSSKSNWLNLGLYTRTRAEWRHNDIRRTDTYSNDYPLLFKTRAYIGIINILDPIRGSIEFGDSRRNNGLYPEDNRDVNTTDIIQAYAELYFDKILPRDKLGNKRPTFLRYGRMAMEMIDRRLIATNQWRNTTNNFKGFRMQIGQDKNDWQMDFLFLNPILRDINDYDKPDTNQEFSAIIGHWRKWSNIITIEPYYLSLKQEAAIANGNKSRNIHSLGLRLYGWIKNTGFNYDITGIHQFGTDNNKTQKAYAATAEIGYTFQKTKYKPRLSAFIGYASGDKNPNDNESNRFERFFGFARPWSADDYIIMENIIAPKIKLEFQSKIKNTLVKVDTGYNFYWLANKKDRFNNLLGGTTNNRDLTGQSGSFLGHNFDCRIRFIPVKYLETNIGYSHFITEEFVQNQQIAQNGNYASNSDFVYLELTFNFLELIKKTK</sequence>
<reference evidence="3 4" key="1">
    <citation type="submission" date="2020-05" db="EMBL/GenBank/DDBJ databases">
        <title>Draft genome of Flavobacterium sp. IMCC34852.</title>
        <authorList>
            <person name="Song J."/>
            <person name="Cho J.-C."/>
        </authorList>
    </citation>
    <scope>NUCLEOTIDE SEQUENCE [LARGE SCALE GENOMIC DNA]</scope>
    <source>
        <strain evidence="3 4">IMCC34852</strain>
    </source>
</reference>
<gene>
    <name evidence="3" type="ORF">HKT18_05910</name>
</gene>
<keyword evidence="4" id="KW-1185">Reference proteome</keyword>
<accession>A0A7Y3R884</accession>
<comment type="caution">
    <text evidence="3">The sequence shown here is derived from an EMBL/GenBank/DDBJ whole genome shotgun (WGS) entry which is preliminary data.</text>
</comment>
<dbReference type="Pfam" id="PF13372">
    <property type="entry name" value="Alginate_exp"/>
    <property type="match status" value="1"/>
</dbReference>
<feature type="domain" description="Alginate export" evidence="2">
    <location>
        <begin position="75"/>
        <end position="475"/>
    </location>
</feature>
<proteinExistence type="predicted"/>
<evidence type="ECO:0000313" key="3">
    <source>
        <dbReference type="EMBL" id="NNT71750.1"/>
    </source>
</evidence>
<dbReference type="Proteomes" id="UP000536509">
    <property type="component" value="Unassembled WGS sequence"/>
</dbReference>
<evidence type="ECO:0000256" key="1">
    <source>
        <dbReference type="SAM" id="SignalP"/>
    </source>
</evidence>
<protein>
    <submittedName>
        <fullName evidence="3">Alginate export family protein</fullName>
    </submittedName>
</protein>
<dbReference type="InterPro" id="IPR025388">
    <property type="entry name" value="Alginate_export_dom"/>
</dbReference>
<dbReference type="EMBL" id="JABEVX010000002">
    <property type="protein sequence ID" value="NNT71750.1"/>
    <property type="molecule type" value="Genomic_DNA"/>
</dbReference>
<dbReference type="RefSeq" id="WP_171221929.1">
    <property type="nucleotide sequence ID" value="NZ_CP121446.1"/>
</dbReference>